<dbReference type="RefSeq" id="XP_023622087.1">
    <property type="nucleotide sequence ID" value="XM_023766319.1"/>
</dbReference>
<evidence type="ECO:0000313" key="3">
    <source>
        <dbReference type="Proteomes" id="UP000225277"/>
    </source>
</evidence>
<accession>A0A2D3URR9</accession>
<name>A0A2D3URR9_9PEZI</name>
<proteinExistence type="predicted"/>
<gene>
    <name evidence="2" type="ORF">RCC_12069</name>
</gene>
<dbReference type="PANTHER" id="PTHR47843">
    <property type="entry name" value="BTB DOMAIN-CONTAINING PROTEIN-RELATED"/>
    <property type="match status" value="1"/>
</dbReference>
<dbReference type="Pfam" id="PF00651">
    <property type="entry name" value="BTB"/>
    <property type="match status" value="1"/>
</dbReference>
<sequence>MRENYASTWSVAMSDNHQRVFDTVAGQFGCQECSDLVLKCDGSVWNIHKAVVCSQSAFFRKACTGRFKEGQESVITLPEDNSCVVHEMIRYFYTAEYNDSHHFAPGDACAENDAIRKCCFTPTLFQCPHAHHRGQVRHPTIGVPRKS</sequence>
<feature type="domain" description="BTB" evidence="1">
    <location>
        <begin position="34"/>
        <end position="101"/>
    </location>
</feature>
<dbReference type="CDD" id="cd18186">
    <property type="entry name" value="BTB_POZ_ZBTB_KLHL-like"/>
    <property type="match status" value="1"/>
</dbReference>
<dbReference type="OrthoDB" id="6359816at2759"/>
<dbReference type="Gene3D" id="3.30.710.10">
    <property type="entry name" value="Potassium Channel Kv1.1, Chain A"/>
    <property type="match status" value="1"/>
</dbReference>
<dbReference type="InterPro" id="IPR000210">
    <property type="entry name" value="BTB/POZ_dom"/>
</dbReference>
<dbReference type="PANTHER" id="PTHR47843:SF5">
    <property type="entry name" value="BTB_POZ DOMAIN PROTEIN"/>
    <property type="match status" value="1"/>
</dbReference>
<reference evidence="2 3" key="1">
    <citation type="submission" date="2016-03" db="EMBL/GenBank/DDBJ databases">
        <authorList>
            <person name="Ploux O."/>
        </authorList>
    </citation>
    <scope>NUCLEOTIDE SEQUENCE [LARGE SCALE GENOMIC DNA]</scope>
    <source>
        <strain evidence="2 3">URUG2</strain>
    </source>
</reference>
<dbReference type="SUPFAM" id="SSF54695">
    <property type="entry name" value="POZ domain"/>
    <property type="match status" value="1"/>
</dbReference>
<evidence type="ECO:0000313" key="2">
    <source>
        <dbReference type="EMBL" id="CZT15190.1"/>
    </source>
</evidence>
<dbReference type="AlphaFoldDB" id="A0A2D3URR9"/>
<evidence type="ECO:0000259" key="1">
    <source>
        <dbReference type="PROSITE" id="PS50097"/>
    </source>
</evidence>
<protein>
    <recommendedName>
        <fullName evidence="1">BTB domain-containing protein</fullName>
    </recommendedName>
</protein>
<keyword evidence="3" id="KW-1185">Reference proteome</keyword>
<organism evidence="2 3">
    <name type="scientific">Ramularia collo-cygni</name>
    <dbReference type="NCBI Taxonomy" id="112498"/>
    <lineage>
        <taxon>Eukaryota</taxon>
        <taxon>Fungi</taxon>
        <taxon>Dikarya</taxon>
        <taxon>Ascomycota</taxon>
        <taxon>Pezizomycotina</taxon>
        <taxon>Dothideomycetes</taxon>
        <taxon>Dothideomycetidae</taxon>
        <taxon>Mycosphaerellales</taxon>
        <taxon>Mycosphaerellaceae</taxon>
        <taxon>Ramularia</taxon>
    </lineage>
</organism>
<dbReference type="GeneID" id="35606629"/>
<dbReference type="EMBL" id="FJUY01000001">
    <property type="protein sequence ID" value="CZT15190.1"/>
    <property type="molecule type" value="Genomic_DNA"/>
</dbReference>
<dbReference type="Proteomes" id="UP000225277">
    <property type="component" value="Unassembled WGS sequence"/>
</dbReference>
<dbReference type="InterPro" id="IPR011333">
    <property type="entry name" value="SKP1/BTB/POZ_sf"/>
</dbReference>
<dbReference type="PROSITE" id="PS50097">
    <property type="entry name" value="BTB"/>
    <property type="match status" value="1"/>
</dbReference>